<dbReference type="SUPFAM" id="SSF56176">
    <property type="entry name" value="FAD-binding/transporter-associated domain-like"/>
    <property type="match status" value="1"/>
</dbReference>
<dbReference type="GO" id="GO:0071949">
    <property type="term" value="F:FAD binding"/>
    <property type="evidence" value="ECO:0007669"/>
    <property type="project" value="InterPro"/>
</dbReference>
<feature type="domain" description="FAD-binding PCMH-type" evidence="7">
    <location>
        <begin position="58"/>
        <end position="260"/>
    </location>
</feature>
<proteinExistence type="inferred from homology"/>
<dbReference type="Gene3D" id="3.30.465.10">
    <property type="match status" value="1"/>
</dbReference>
<dbReference type="Pfam" id="PF08031">
    <property type="entry name" value="BBE"/>
    <property type="match status" value="1"/>
</dbReference>
<dbReference type="InterPro" id="IPR012951">
    <property type="entry name" value="BBE"/>
</dbReference>
<dbReference type="InterPro" id="IPR036318">
    <property type="entry name" value="FAD-bd_PCMH-like_sf"/>
</dbReference>
<dbReference type="PANTHER" id="PTHR42973">
    <property type="entry name" value="BINDING OXIDOREDUCTASE, PUTATIVE (AFU_ORTHOLOGUE AFUA_1G17690)-RELATED"/>
    <property type="match status" value="1"/>
</dbReference>
<evidence type="ECO:0000256" key="2">
    <source>
        <dbReference type="ARBA" id="ARBA00005466"/>
    </source>
</evidence>
<dbReference type="PROSITE" id="PS51387">
    <property type="entry name" value="FAD_PCMH"/>
    <property type="match status" value="1"/>
</dbReference>
<evidence type="ECO:0000256" key="4">
    <source>
        <dbReference type="ARBA" id="ARBA00022827"/>
    </source>
</evidence>
<sequence length="568" mass="60952">MKLAAILCAGLATALIAVPNAPTPAGCKALPGDATWPAESVWTAALPGAIANPPPFGNATRPDYVFTAYTPADVQSALAFATRYNVRLAIINSGHDFLGRNDAASGLWLAVGNIKGVRVLDSFTPSADGALPANYSADPVETANVIKQAPGKQAYVTFGAGVSTQELVDALDKSGLFPIGAATNNVKIAGGFGQTAGHAPFSSKYGLAADNIVEYKVVTADGKLRVANAVANQDLFWALRGGGGGTFGVVIEATMKVFPSSKITIQRWWLKTTSANDTRSIFEPAAYMHSQFPELNAKGVQGYYYIYPTGILASFMTTGEDAGIEKARVMWAPILAKLEMYPGVGKVIHQYSDFATFKAYFDSTFGKRQVRDPTDPFEPEGAFPRGINRMDSRLLSASHLKSPELGAVLHDAFPFHLRNGMWRGHLVGGGQVFKGGNDTSVHPAWRKAYVHLIGTGVGGYPNITALKRLASDSGCYSNETMWGPNYNRLYAIKKQVDPDHLFWVSPGIGADEFEIKETRLCKSTSRDVLGIAPRVDNNNFARNEADGYRKFPDTQAAADASHPKGSTW</sequence>
<protein>
    <submittedName>
        <fullName evidence="8">FAD-binding domain-containing protein</fullName>
    </submittedName>
</protein>
<keyword evidence="6" id="KW-0732">Signal</keyword>
<comment type="cofactor">
    <cofactor evidence="1">
        <name>FAD</name>
        <dbReference type="ChEBI" id="CHEBI:57692"/>
    </cofactor>
</comment>
<feature type="signal peptide" evidence="6">
    <location>
        <begin position="1"/>
        <end position="17"/>
    </location>
</feature>
<comment type="similarity">
    <text evidence="2">Belongs to the oxygen-dependent FAD-linked oxidoreductase family.</text>
</comment>
<dbReference type="Pfam" id="PF01565">
    <property type="entry name" value="FAD_binding_4"/>
    <property type="match status" value="1"/>
</dbReference>
<dbReference type="GO" id="GO:0016491">
    <property type="term" value="F:oxidoreductase activity"/>
    <property type="evidence" value="ECO:0007669"/>
    <property type="project" value="UniProtKB-KW"/>
</dbReference>
<evidence type="ECO:0000256" key="1">
    <source>
        <dbReference type="ARBA" id="ARBA00001974"/>
    </source>
</evidence>
<dbReference type="AlphaFoldDB" id="A0A6G1I7K1"/>
<dbReference type="InterPro" id="IPR016166">
    <property type="entry name" value="FAD-bd_PCMH"/>
</dbReference>
<gene>
    <name evidence="8" type="ORF">EJ06DRAFT_519672</name>
</gene>
<dbReference type="InterPro" id="IPR050416">
    <property type="entry name" value="FAD-linked_Oxidoreductase"/>
</dbReference>
<feature type="chain" id="PRO_5026173566" evidence="6">
    <location>
        <begin position="18"/>
        <end position="568"/>
    </location>
</feature>
<dbReference type="EMBL" id="ML996689">
    <property type="protein sequence ID" value="KAF2404017.1"/>
    <property type="molecule type" value="Genomic_DNA"/>
</dbReference>
<organism evidence="8 9">
    <name type="scientific">Trichodelitschia bisporula</name>
    <dbReference type="NCBI Taxonomy" id="703511"/>
    <lineage>
        <taxon>Eukaryota</taxon>
        <taxon>Fungi</taxon>
        <taxon>Dikarya</taxon>
        <taxon>Ascomycota</taxon>
        <taxon>Pezizomycotina</taxon>
        <taxon>Dothideomycetes</taxon>
        <taxon>Dothideomycetes incertae sedis</taxon>
        <taxon>Phaeotrichales</taxon>
        <taxon>Phaeotrichaceae</taxon>
        <taxon>Trichodelitschia</taxon>
    </lineage>
</organism>
<dbReference type="InterPro" id="IPR006094">
    <property type="entry name" value="Oxid_FAD_bind_N"/>
</dbReference>
<keyword evidence="5" id="KW-0560">Oxidoreductase</keyword>
<dbReference type="Proteomes" id="UP000799640">
    <property type="component" value="Unassembled WGS sequence"/>
</dbReference>
<keyword evidence="4" id="KW-0274">FAD</keyword>
<dbReference type="InterPro" id="IPR016169">
    <property type="entry name" value="FAD-bd_PCMH_sub2"/>
</dbReference>
<evidence type="ECO:0000313" key="8">
    <source>
        <dbReference type="EMBL" id="KAF2404017.1"/>
    </source>
</evidence>
<reference evidence="8" key="1">
    <citation type="journal article" date="2020" name="Stud. Mycol.">
        <title>101 Dothideomycetes genomes: a test case for predicting lifestyles and emergence of pathogens.</title>
        <authorList>
            <person name="Haridas S."/>
            <person name="Albert R."/>
            <person name="Binder M."/>
            <person name="Bloem J."/>
            <person name="Labutti K."/>
            <person name="Salamov A."/>
            <person name="Andreopoulos B."/>
            <person name="Baker S."/>
            <person name="Barry K."/>
            <person name="Bills G."/>
            <person name="Bluhm B."/>
            <person name="Cannon C."/>
            <person name="Castanera R."/>
            <person name="Culley D."/>
            <person name="Daum C."/>
            <person name="Ezra D."/>
            <person name="Gonzalez J."/>
            <person name="Henrissat B."/>
            <person name="Kuo A."/>
            <person name="Liang C."/>
            <person name="Lipzen A."/>
            <person name="Lutzoni F."/>
            <person name="Magnuson J."/>
            <person name="Mondo S."/>
            <person name="Nolan M."/>
            <person name="Ohm R."/>
            <person name="Pangilinan J."/>
            <person name="Park H.-J."/>
            <person name="Ramirez L."/>
            <person name="Alfaro M."/>
            <person name="Sun H."/>
            <person name="Tritt A."/>
            <person name="Yoshinaga Y."/>
            <person name="Zwiers L.-H."/>
            <person name="Turgeon B."/>
            <person name="Goodwin S."/>
            <person name="Spatafora J."/>
            <person name="Crous P."/>
            <person name="Grigoriev I."/>
        </authorList>
    </citation>
    <scope>NUCLEOTIDE SEQUENCE</scope>
    <source>
        <strain evidence="8">CBS 262.69</strain>
    </source>
</reference>
<evidence type="ECO:0000256" key="3">
    <source>
        <dbReference type="ARBA" id="ARBA00022630"/>
    </source>
</evidence>
<accession>A0A6G1I7K1</accession>
<evidence type="ECO:0000256" key="6">
    <source>
        <dbReference type="SAM" id="SignalP"/>
    </source>
</evidence>
<keyword evidence="3" id="KW-0285">Flavoprotein</keyword>
<dbReference type="PANTHER" id="PTHR42973:SF39">
    <property type="entry name" value="FAD-BINDING PCMH-TYPE DOMAIN-CONTAINING PROTEIN"/>
    <property type="match status" value="1"/>
</dbReference>
<keyword evidence="9" id="KW-1185">Reference proteome</keyword>
<evidence type="ECO:0000256" key="5">
    <source>
        <dbReference type="ARBA" id="ARBA00023002"/>
    </source>
</evidence>
<dbReference type="OrthoDB" id="9983560at2759"/>
<evidence type="ECO:0000259" key="7">
    <source>
        <dbReference type="PROSITE" id="PS51387"/>
    </source>
</evidence>
<name>A0A6G1I7K1_9PEZI</name>
<evidence type="ECO:0000313" key="9">
    <source>
        <dbReference type="Proteomes" id="UP000799640"/>
    </source>
</evidence>